<dbReference type="PANTHER" id="PTHR30349:SF41">
    <property type="entry name" value="INTEGRASE_RECOMBINASE PROTEIN MJ0367-RELATED"/>
    <property type="match status" value="1"/>
</dbReference>
<keyword evidence="3 5" id="KW-0238">DNA-binding</keyword>
<keyword evidence="9" id="KW-1185">Reference proteome</keyword>
<dbReference type="Gene3D" id="1.10.443.10">
    <property type="entry name" value="Intergrase catalytic core"/>
    <property type="match status" value="1"/>
</dbReference>
<dbReference type="CDD" id="cd00796">
    <property type="entry name" value="INT_Rci_Hp1_C"/>
    <property type="match status" value="1"/>
</dbReference>
<name>A0A069PKE9_9BURK</name>
<feature type="domain" description="Tyr recombinase" evidence="6">
    <location>
        <begin position="172"/>
        <end position="348"/>
    </location>
</feature>
<keyword evidence="4" id="KW-0233">DNA recombination</keyword>
<dbReference type="Pfam" id="PF00589">
    <property type="entry name" value="Phage_integrase"/>
    <property type="match status" value="1"/>
</dbReference>
<organism evidence="8 9">
    <name type="scientific">Caballeronia glathei</name>
    <dbReference type="NCBI Taxonomy" id="60547"/>
    <lineage>
        <taxon>Bacteria</taxon>
        <taxon>Pseudomonadati</taxon>
        <taxon>Pseudomonadota</taxon>
        <taxon>Betaproteobacteria</taxon>
        <taxon>Burkholderiales</taxon>
        <taxon>Burkholderiaceae</taxon>
        <taxon>Caballeronia</taxon>
    </lineage>
</organism>
<dbReference type="Proteomes" id="UP000027466">
    <property type="component" value="Unassembled WGS sequence"/>
</dbReference>
<dbReference type="STRING" id="60547.GCA_000751215_04838"/>
<dbReference type="GO" id="GO:0003677">
    <property type="term" value="F:DNA binding"/>
    <property type="evidence" value="ECO:0007669"/>
    <property type="project" value="UniProtKB-UniRule"/>
</dbReference>
<comment type="similarity">
    <text evidence="1">Belongs to the 'phage' integrase family.</text>
</comment>
<keyword evidence="2" id="KW-0229">DNA integration</keyword>
<dbReference type="PROSITE" id="PS51900">
    <property type="entry name" value="CB"/>
    <property type="match status" value="1"/>
</dbReference>
<evidence type="ECO:0000259" key="7">
    <source>
        <dbReference type="PROSITE" id="PS51900"/>
    </source>
</evidence>
<evidence type="ECO:0000313" key="9">
    <source>
        <dbReference type="Proteomes" id="UP000027466"/>
    </source>
</evidence>
<dbReference type="PROSITE" id="PS51898">
    <property type="entry name" value="TYR_RECOMBINASE"/>
    <property type="match status" value="1"/>
</dbReference>
<evidence type="ECO:0000313" key="8">
    <source>
        <dbReference type="EMBL" id="KDR41158.1"/>
    </source>
</evidence>
<evidence type="ECO:0000256" key="5">
    <source>
        <dbReference type="PROSITE-ProRule" id="PRU01248"/>
    </source>
</evidence>
<evidence type="ECO:0000256" key="2">
    <source>
        <dbReference type="ARBA" id="ARBA00022908"/>
    </source>
</evidence>
<dbReference type="RefSeq" id="WP_063741066.1">
    <property type="nucleotide sequence ID" value="NZ_CADFFX010000009.1"/>
</dbReference>
<dbReference type="InterPro" id="IPR013762">
    <property type="entry name" value="Integrase-like_cat_sf"/>
</dbReference>
<dbReference type="GO" id="GO:0006310">
    <property type="term" value="P:DNA recombination"/>
    <property type="evidence" value="ECO:0007669"/>
    <property type="project" value="UniProtKB-KW"/>
</dbReference>
<feature type="domain" description="Core-binding (CB)" evidence="7">
    <location>
        <begin position="67"/>
        <end position="142"/>
    </location>
</feature>
<dbReference type="EMBL" id="JFHC01000031">
    <property type="protein sequence ID" value="KDR41158.1"/>
    <property type="molecule type" value="Genomic_DNA"/>
</dbReference>
<dbReference type="SUPFAM" id="SSF56349">
    <property type="entry name" value="DNA breaking-rejoining enzymes"/>
    <property type="match status" value="1"/>
</dbReference>
<comment type="caution">
    <text evidence="8">The sequence shown here is derived from an EMBL/GenBank/DDBJ whole genome shotgun (WGS) entry which is preliminary data.</text>
</comment>
<evidence type="ECO:0000259" key="6">
    <source>
        <dbReference type="PROSITE" id="PS51898"/>
    </source>
</evidence>
<dbReference type="InterPro" id="IPR044068">
    <property type="entry name" value="CB"/>
</dbReference>
<proteinExistence type="inferred from homology"/>
<dbReference type="GO" id="GO:0015074">
    <property type="term" value="P:DNA integration"/>
    <property type="evidence" value="ECO:0007669"/>
    <property type="project" value="UniProtKB-KW"/>
</dbReference>
<evidence type="ECO:0000256" key="4">
    <source>
        <dbReference type="ARBA" id="ARBA00023172"/>
    </source>
</evidence>
<dbReference type="InterPro" id="IPR011010">
    <property type="entry name" value="DNA_brk_join_enz"/>
</dbReference>
<accession>A0A069PKE9</accession>
<sequence>MGAITPRTNKDGSTSYKAQVRVRKGGKVLHQETKTFDRKQAAQIWVKKRETELAHADGLRAALQENPSVKEIIKRYTEELNKPLDRTKKMILNQISASALGATKAADLTSADIVAYMRTIDVAASTRGHYLAHLSSVLKLARPAWNYPVDGSVVADARVALTNMGVVGRSKHRERRPTLGELDRLMAEFGRVRVGAPDSIPMQAIAAFTIYSIRRIGEVCRLLWTDLDEEGCRVMVRDLKHPNTKVGNDTWVDLTPEALRIILAQPRADDRIFPYRALTASTAFTNAVQLLGIEDLHLNDLRHEGASRLSEMGWTIQRVAGVSGHRSWNTLKRYTHPRKVGDKYANWKWLDVVASADSILRQTCLRPGTATSVESAPLSSQPSVLVSLDEPRTILVEGGSPA</sequence>
<dbReference type="InterPro" id="IPR002104">
    <property type="entry name" value="Integrase_catalytic"/>
</dbReference>
<dbReference type="InterPro" id="IPR050090">
    <property type="entry name" value="Tyrosine_recombinase_XerCD"/>
</dbReference>
<reference evidence="8 9" key="1">
    <citation type="submission" date="2014-03" db="EMBL/GenBank/DDBJ databases">
        <title>Draft Genome Sequences of Four Burkholderia Strains.</title>
        <authorList>
            <person name="Liu X.Y."/>
            <person name="Li C.X."/>
            <person name="Xu J.H."/>
        </authorList>
    </citation>
    <scope>NUCLEOTIDE SEQUENCE [LARGE SCALE GENOMIC DNA]</scope>
    <source>
        <strain evidence="8 9">DSM 50014</strain>
    </source>
</reference>
<dbReference type="PANTHER" id="PTHR30349">
    <property type="entry name" value="PHAGE INTEGRASE-RELATED"/>
    <property type="match status" value="1"/>
</dbReference>
<gene>
    <name evidence="8" type="ORF">BG61_20865</name>
</gene>
<dbReference type="AlphaFoldDB" id="A0A069PKE9"/>
<evidence type="ECO:0000256" key="3">
    <source>
        <dbReference type="ARBA" id="ARBA00023125"/>
    </source>
</evidence>
<evidence type="ECO:0000256" key="1">
    <source>
        <dbReference type="ARBA" id="ARBA00008857"/>
    </source>
</evidence>
<protein>
    <submittedName>
        <fullName evidence="8">Integrase</fullName>
    </submittedName>
</protein>